<accession>A0A7X1TKV1</accession>
<reference evidence="1 2" key="1">
    <citation type="submission" date="2019-10" db="EMBL/GenBank/DDBJ databases">
        <title>Paraburkholderia sp. isolated from nodules of Mimosa pudica from Brazilian Atlantic Forest soils.</title>
        <authorList>
            <person name="Paulitsch F."/>
            <person name="Hungria M."/>
            <person name="Dall'Agnol R."/>
        </authorList>
    </citation>
    <scope>NUCLEOTIDE SEQUENCE [LARGE SCALE GENOMIC DNA]</scope>
    <source>
        <strain evidence="1 2">CNPSo 3157</strain>
    </source>
</reference>
<evidence type="ECO:0000313" key="1">
    <source>
        <dbReference type="EMBL" id="MPW22813.1"/>
    </source>
</evidence>
<keyword evidence="2" id="KW-1185">Reference proteome</keyword>
<comment type="caution">
    <text evidence="1">The sequence shown here is derived from an EMBL/GenBank/DDBJ whole genome shotgun (WGS) entry which is preliminary data.</text>
</comment>
<proteinExistence type="predicted"/>
<dbReference type="EMBL" id="WHNP01000079">
    <property type="protein sequence ID" value="MPW22813.1"/>
    <property type="molecule type" value="Genomic_DNA"/>
</dbReference>
<organism evidence="1 2">
    <name type="scientific">Paraburkholderia franconis</name>
    <dbReference type="NCBI Taxonomy" id="2654983"/>
    <lineage>
        <taxon>Bacteria</taxon>
        <taxon>Pseudomonadati</taxon>
        <taxon>Pseudomonadota</taxon>
        <taxon>Betaproteobacteria</taxon>
        <taxon>Burkholderiales</taxon>
        <taxon>Burkholderiaceae</taxon>
        <taxon>Paraburkholderia</taxon>
    </lineage>
</organism>
<dbReference type="RefSeq" id="WP_152767422.1">
    <property type="nucleotide sequence ID" value="NZ_WHNP01000079.1"/>
</dbReference>
<evidence type="ECO:0000313" key="2">
    <source>
        <dbReference type="Proteomes" id="UP000484381"/>
    </source>
</evidence>
<sequence>MFSVTTVATGELFVLPEARRAIDEWRGPVSKPLMMGFVRTAEAVMPVIASLGAGIDGEHLLCLGFGSTDVHYVGELRVCAYAKEVSEPEYSGWLSLLPMFGDEPPSEEAAIAAGELRLRGQRTRNADGSMRIMLSVGPAREDQDRLRGWVPV</sequence>
<protein>
    <submittedName>
        <fullName evidence="1">Uncharacterized protein</fullName>
    </submittedName>
</protein>
<dbReference type="AlphaFoldDB" id="A0A7X1TKV1"/>
<gene>
    <name evidence="1" type="ORF">GCT13_39955</name>
</gene>
<name>A0A7X1TKV1_9BURK</name>
<dbReference type="Proteomes" id="UP000484381">
    <property type="component" value="Unassembled WGS sequence"/>
</dbReference>